<dbReference type="Proteomes" id="UP001144673">
    <property type="component" value="Chromosome 5"/>
</dbReference>
<feature type="region of interest" description="Disordered" evidence="1">
    <location>
        <begin position="134"/>
        <end position="228"/>
    </location>
</feature>
<organism evidence="2 3">
    <name type="scientific">Akanthomyces muscarius</name>
    <name type="common">Entomopathogenic fungus</name>
    <name type="synonym">Lecanicillium muscarium</name>
    <dbReference type="NCBI Taxonomy" id="2231603"/>
    <lineage>
        <taxon>Eukaryota</taxon>
        <taxon>Fungi</taxon>
        <taxon>Dikarya</taxon>
        <taxon>Ascomycota</taxon>
        <taxon>Pezizomycotina</taxon>
        <taxon>Sordariomycetes</taxon>
        <taxon>Hypocreomycetidae</taxon>
        <taxon>Hypocreales</taxon>
        <taxon>Cordycipitaceae</taxon>
        <taxon>Akanthomyces</taxon>
    </lineage>
</organism>
<gene>
    <name evidence="2" type="ORF">LMH87_009726</name>
</gene>
<accession>A0A9W8QFB1</accession>
<evidence type="ECO:0000313" key="2">
    <source>
        <dbReference type="EMBL" id="KAJ4153229.1"/>
    </source>
</evidence>
<keyword evidence="3" id="KW-1185">Reference proteome</keyword>
<comment type="caution">
    <text evidence="2">The sequence shown here is derived from an EMBL/GenBank/DDBJ whole genome shotgun (WGS) entry which is preliminary data.</text>
</comment>
<feature type="compositionally biased region" description="Basic and acidic residues" evidence="1">
    <location>
        <begin position="470"/>
        <end position="479"/>
    </location>
</feature>
<proteinExistence type="predicted"/>
<dbReference type="AlphaFoldDB" id="A0A9W8QFB1"/>
<protein>
    <recommendedName>
        <fullName evidence="4">Glutamic acid-rich protein</fullName>
    </recommendedName>
</protein>
<sequence>MTDVEMDVDTIQQPSLEVPVDDDLINYESDAADYSLTVDQDLVDGAIPESVQNAYANAEHTDQSGNTNAEKAAEDHSMDNLAEAAGVAIEYNSNEQPNIEQAPEPKLPLDADAAGAALDALTEAVGDEIDYGLGEVDYSGEQNDDGMHEEVAEEAQGATENAGTKVSEEHAEISWEDDAADNATAEVQEERVDEQDELFKEANTAQFGDWNEQANVEDDEKESRDRRQDEWQALESVISGNASIDAAGDLQLENTDRRFPNITVQYQGDEFPFFSSGNEGFFSDLSILNDNMQNVFSGFRSQLEHEVTAEDELVFQVDELGLEFTESTPSNVTMHQILEVFDLLIKNDDPNGRRTLYTYLFTRLNSARRYEFLVESATSGKGLEEIQHHFSQQSNHNDSDGDGTDDSAVSSEHAEDQDEQSYAHEQLDEDGENDEHDDVHHEEYAELNIEEHGEVHIEEHAEGDVEEHGEEYHEEPADDHQEEVEYFDESVPQEDEASHGDDSAIAIADPVEGLDANEHDDSFAHEHSSTTSTLQGDADGTALADDETAVDAEADGPVFVTEANEDAEIDWRDDDEIELVGDGGSVTGKRSRDDNDEPDVDDEIDFKRRRS</sequence>
<dbReference type="InterPro" id="IPR018822">
    <property type="entry name" value="UPF0646"/>
</dbReference>
<dbReference type="GeneID" id="80896885"/>
<dbReference type="Pfam" id="PF10336">
    <property type="entry name" value="DUF2420"/>
    <property type="match status" value="1"/>
</dbReference>
<feature type="compositionally biased region" description="Acidic residues" evidence="1">
    <location>
        <begin position="427"/>
        <end position="436"/>
    </location>
</feature>
<dbReference type="KEGG" id="amus:LMH87_009726"/>
<feature type="region of interest" description="Disordered" evidence="1">
    <location>
        <begin position="460"/>
        <end position="611"/>
    </location>
</feature>
<feature type="compositionally biased region" description="Acidic residues" evidence="1">
    <location>
        <begin position="480"/>
        <end position="495"/>
    </location>
</feature>
<feature type="compositionally biased region" description="Acidic residues" evidence="1">
    <location>
        <begin position="544"/>
        <end position="554"/>
    </location>
</feature>
<name>A0A9W8QFB1_AKAMU</name>
<feature type="compositionally biased region" description="Acidic residues" evidence="1">
    <location>
        <begin position="563"/>
        <end position="579"/>
    </location>
</feature>
<feature type="compositionally biased region" description="Basic and acidic residues" evidence="1">
    <location>
        <begin position="516"/>
        <end position="528"/>
    </location>
</feature>
<feature type="region of interest" description="Disordered" evidence="1">
    <location>
        <begin position="390"/>
        <end position="437"/>
    </location>
</feature>
<dbReference type="RefSeq" id="XP_056053887.1">
    <property type="nucleotide sequence ID" value="XM_056196773.1"/>
</dbReference>
<evidence type="ECO:0000256" key="1">
    <source>
        <dbReference type="SAM" id="MobiDB-lite"/>
    </source>
</evidence>
<evidence type="ECO:0008006" key="4">
    <source>
        <dbReference type="Google" id="ProtNLM"/>
    </source>
</evidence>
<reference evidence="2" key="1">
    <citation type="journal article" date="2023" name="Access Microbiol">
        <title>De-novo genome assembly for Akanthomyces muscarius, a biocontrol agent of insect agricultural pests.</title>
        <authorList>
            <person name="Erdos Z."/>
            <person name="Studholme D.J."/>
            <person name="Raymond B."/>
            <person name="Sharma M."/>
        </authorList>
    </citation>
    <scope>NUCLEOTIDE SEQUENCE</scope>
    <source>
        <strain evidence="2">Ve6</strain>
    </source>
</reference>
<feature type="compositionally biased region" description="Acidic residues" evidence="1">
    <location>
        <begin position="594"/>
        <end position="604"/>
    </location>
</feature>
<evidence type="ECO:0000313" key="3">
    <source>
        <dbReference type="Proteomes" id="UP001144673"/>
    </source>
</evidence>
<dbReference type="EMBL" id="JAJHUN010000008">
    <property type="protein sequence ID" value="KAJ4153229.1"/>
    <property type="molecule type" value="Genomic_DNA"/>
</dbReference>